<proteinExistence type="inferred from homology"/>
<evidence type="ECO:0000259" key="14">
    <source>
        <dbReference type="PROSITE" id="PS51038"/>
    </source>
</evidence>
<keyword evidence="8 11" id="KW-0238">DNA-binding</keyword>
<evidence type="ECO:0000256" key="2">
    <source>
        <dbReference type="ARBA" id="ARBA00008398"/>
    </source>
</evidence>
<dbReference type="Pfam" id="PF17872">
    <property type="entry name" value="AAA_lid_10"/>
    <property type="match status" value="1"/>
</dbReference>
<dbReference type="SUPFAM" id="SSF57903">
    <property type="entry name" value="FYVE/PHD zinc finger"/>
    <property type="match status" value="1"/>
</dbReference>
<dbReference type="SMART" id="SM00439">
    <property type="entry name" value="BAH"/>
    <property type="match status" value="1"/>
</dbReference>
<dbReference type="Pfam" id="PF00004">
    <property type="entry name" value="AAA"/>
    <property type="match status" value="1"/>
</dbReference>
<evidence type="ECO:0000256" key="6">
    <source>
        <dbReference type="ARBA" id="ARBA00022833"/>
    </source>
</evidence>
<evidence type="ECO:0000256" key="4">
    <source>
        <dbReference type="ARBA" id="ARBA00022723"/>
    </source>
</evidence>
<dbReference type="Gene3D" id="3.40.50.300">
    <property type="entry name" value="P-loop containing nucleotide triphosphate hydrolases"/>
    <property type="match status" value="1"/>
</dbReference>
<keyword evidence="5 10" id="KW-0863">Zinc-finger</keyword>
<feature type="region of interest" description="Disordered" evidence="12">
    <location>
        <begin position="407"/>
        <end position="485"/>
    </location>
</feature>
<dbReference type="PROSITE" id="PS01359">
    <property type="entry name" value="ZF_PHD_1"/>
    <property type="match status" value="1"/>
</dbReference>
<evidence type="ECO:0000256" key="5">
    <source>
        <dbReference type="ARBA" id="ARBA00022771"/>
    </source>
</evidence>
<comment type="similarity">
    <text evidence="2 11">Belongs to the ORC1 family.</text>
</comment>
<gene>
    <name evidence="15" type="ORF">CSSPTR1EN2_LOCUS17066</name>
</gene>
<dbReference type="InterPro" id="IPR003593">
    <property type="entry name" value="AAA+_ATPase"/>
</dbReference>
<keyword evidence="6" id="KW-0862">Zinc</keyword>
<evidence type="ECO:0000313" key="16">
    <source>
        <dbReference type="Proteomes" id="UP001497512"/>
    </source>
</evidence>
<comment type="function">
    <text evidence="11">Component of the origin recognition complex (ORC) that binds origins of replication. DNA-binding is ATP-dependent, however specific DNA sequences that define origins of replication have not been identified so far. ORC is required to assemble the pre-replication complex necessary to initiate DNA replication.</text>
</comment>
<dbReference type="PANTHER" id="PTHR10763:SF23">
    <property type="entry name" value="ORIGIN RECOGNITION COMPLEX SUBUNIT 1"/>
    <property type="match status" value="1"/>
</dbReference>
<dbReference type="Pfam" id="PF00628">
    <property type="entry name" value="PHD"/>
    <property type="match status" value="1"/>
</dbReference>
<evidence type="ECO:0000256" key="9">
    <source>
        <dbReference type="ARBA" id="ARBA00023242"/>
    </source>
</evidence>
<dbReference type="Gene3D" id="1.10.8.60">
    <property type="match status" value="1"/>
</dbReference>
<accession>A0ABP0UKN1</accession>
<feature type="compositionally biased region" description="Basic and acidic residues" evidence="12">
    <location>
        <begin position="61"/>
        <end position="78"/>
    </location>
</feature>
<keyword evidence="9 11" id="KW-0539">Nucleus</keyword>
<comment type="subcellular location">
    <subcellularLocation>
        <location evidence="1 11">Nucleus</location>
    </subcellularLocation>
</comment>
<dbReference type="Proteomes" id="UP001497512">
    <property type="component" value="Chromosome 4"/>
</dbReference>
<feature type="domain" description="BAH" evidence="14">
    <location>
        <begin position="284"/>
        <end position="402"/>
    </location>
</feature>
<dbReference type="InterPro" id="IPR041083">
    <property type="entry name" value="AAA_lid_10"/>
</dbReference>
<keyword evidence="11" id="KW-0547">Nucleotide-binding</keyword>
<dbReference type="Gene3D" id="2.30.30.490">
    <property type="match status" value="1"/>
</dbReference>
<keyword evidence="4" id="KW-0479">Metal-binding</keyword>
<dbReference type="InterPro" id="IPR003959">
    <property type="entry name" value="ATPase_AAA_core"/>
</dbReference>
<dbReference type="InterPro" id="IPR027417">
    <property type="entry name" value="P-loop_NTPase"/>
</dbReference>
<dbReference type="SUPFAM" id="SSF52540">
    <property type="entry name" value="P-loop containing nucleoside triphosphate hydrolases"/>
    <property type="match status" value="1"/>
</dbReference>
<dbReference type="EMBL" id="OZ019896">
    <property type="protein sequence ID" value="CAK9223907.1"/>
    <property type="molecule type" value="Genomic_DNA"/>
</dbReference>
<name>A0ABP0UKN1_9BRYO</name>
<evidence type="ECO:0000256" key="8">
    <source>
        <dbReference type="ARBA" id="ARBA00023125"/>
    </source>
</evidence>
<evidence type="ECO:0000256" key="10">
    <source>
        <dbReference type="PROSITE-ProRule" id="PRU00146"/>
    </source>
</evidence>
<dbReference type="InterPro" id="IPR015163">
    <property type="entry name" value="Cdc6_C"/>
</dbReference>
<dbReference type="InterPro" id="IPR019787">
    <property type="entry name" value="Znf_PHD-finger"/>
</dbReference>
<keyword evidence="3 11" id="KW-0235">DNA replication</keyword>
<organism evidence="15 16">
    <name type="scientific">Sphagnum troendelagicum</name>
    <dbReference type="NCBI Taxonomy" id="128251"/>
    <lineage>
        <taxon>Eukaryota</taxon>
        <taxon>Viridiplantae</taxon>
        <taxon>Streptophyta</taxon>
        <taxon>Embryophyta</taxon>
        <taxon>Bryophyta</taxon>
        <taxon>Sphagnophytina</taxon>
        <taxon>Sphagnopsida</taxon>
        <taxon>Sphagnales</taxon>
        <taxon>Sphagnaceae</taxon>
        <taxon>Sphagnum</taxon>
    </lineage>
</organism>
<dbReference type="SMART" id="SM00382">
    <property type="entry name" value="AAA"/>
    <property type="match status" value="1"/>
</dbReference>
<dbReference type="PANTHER" id="PTHR10763">
    <property type="entry name" value="CELL DIVISION CONTROL PROTEIN 6-RELATED"/>
    <property type="match status" value="1"/>
</dbReference>
<evidence type="ECO:0000256" key="11">
    <source>
        <dbReference type="RuleBase" id="RU365058"/>
    </source>
</evidence>
<dbReference type="Pfam" id="PF09079">
    <property type="entry name" value="WHD_Cdc6"/>
    <property type="match status" value="1"/>
</dbReference>
<evidence type="ECO:0000256" key="1">
    <source>
        <dbReference type="ARBA" id="ARBA00004123"/>
    </source>
</evidence>
<dbReference type="PROSITE" id="PS51038">
    <property type="entry name" value="BAH"/>
    <property type="match status" value="1"/>
</dbReference>
<comment type="subunit">
    <text evidence="11">Component of the origin recognition complex (ORC) composed of at least ORC1, ORC2, ORC3, ORC4, ORC5 and ORC6. ORC is regulated in a cell-cycle and development dependent manner. It is sequentially assembled at the exit from anaphase of mitosis and disassembled as cells enter S phase. Binds unmodified and methylated histone H3.</text>
</comment>
<feature type="compositionally biased region" description="Acidic residues" evidence="12">
    <location>
        <begin position="430"/>
        <end position="452"/>
    </location>
</feature>
<dbReference type="InterPro" id="IPR001025">
    <property type="entry name" value="BAH_dom"/>
</dbReference>
<dbReference type="PROSITE" id="PS50016">
    <property type="entry name" value="ZF_PHD_2"/>
    <property type="match status" value="1"/>
</dbReference>
<feature type="region of interest" description="Disordered" evidence="12">
    <location>
        <begin position="61"/>
        <end position="171"/>
    </location>
</feature>
<keyword evidence="16" id="KW-1185">Reference proteome</keyword>
<keyword evidence="7" id="KW-0460">Magnesium</keyword>
<protein>
    <recommendedName>
        <fullName evidence="11">Origin recognition complex subunit 1</fullName>
    </recommendedName>
</protein>
<dbReference type="InterPro" id="IPR043151">
    <property type="entry name" value="BAH_sf"/>
</dbReference>
<feature type="domain" description="PHD-type" evidence="13">
    <location>
        <begin position="226"/>
        <end position="275"/>
    </location>
</feature>
<dbReference type="Gene3D" id="3.30.40.10">
    <property type="entry name" value="Zinc/RING finger domain, C3HC4 (zinc finger)"/>
    <property type="match status" value="1"/>
</dbReference>
<reference evidence="15" key="1">
    <citation type="submission" date="2024-02" db="EMBL/GenBank/DDBJ databases">
        <authorList>
            <consortium name="ELIXIR-Norway"/>
            <consortium name="Elixir Norway"/>
        </authorList>
    </citation>
    <scope>NUCLEOTIDE SEQUENCE</scope>
</reference>
<evidence type="ECO:0000259" key="13">
    <source>
        <dbReference type="PROSITE" id="PS50016"/>
    </source>
</evidence>
<evidence type="ECO:0000256" key="12">
    <source>
        <dbReference type="SAM" id="MobiDB-lite"/>
    </source>
</evidence>
<dbReference type="InterPro" id="IPR001965">
    <property type="entry name" value="Znf_PHD"/>
</dbReference>
<dbReference type="InterPro" id="IPR019786">
    <property type="entry name" value="Zinc_finger_PHD-type_CS"/>
</dbReference>
<dbReference type="Pfam" id="PF01426">
    <property type="entry name" value="BAH"/>
    <property type="match status" value="1"/>
</dbReference>
<dbReference type="InterPro" id="IPR013083">
    <property type="entry name" value="Znf_RING/FYVE/PHD"/>
</dbReference>
<keyword evidence="11" id="KW-0067">ATP-binding</keyword>
<dbReference type="SMART" id="SM00249">
    <property type="entry name" value="PHD"/>
    <property type="match status" value="1"/>
</dbReference>
<sequence length="926" mass="104272">MKSRGRPLGSKKRKSFELDGAVEYIAAPLLSPSTPGLCPPPHLPPHHRVVPRRLQFDDAKARAREDEEDCGRGLERKPIAPAAVGEELPNGLSSSQALRKLQTLENLRRRKSPRLVSLVQQKEEDPKPSSKKKIQRQEAAALDGRATAAKKRSSRTTGGTKQGTNKDGKSNNNRVFFKRVLFQEVEYRVGDDVYVRRSNDENGQQNDDEEDQQLQELLASDSDEEVEECQVCGEFGKELMIECDDCLGGFHLSCLTPPLTEVPEGDWFCLKCEAIAKGEQQQVVEHQPHERKRRRTARERFLAQEIWAARIEKLWCENDGTYYFQARWWTLPEETAEGRKPWHARRELFRSNAVDENEMDTILRHCYVMSPEEYSKSSHEGDDVFLCGHEYDFRHQTFKRIADAFDHESEGDDSDDENFHPMQGPHGVIDGEEEEEDEDDDSDDDGLDENEEDYRGGGGMSRSRCKTNTQQKKGPPASRAANVRRGYADRIEGIGAKCIPPSRKHPLTELEKAKAALMLSATPTSLPCRDKERNEIESFLKEAVAAGEHCLGRCLYISGVPGTGKTATVLEVMKGLRAKVDKNELPPYRFVEINGLRLPSPDHAYSVLHEALTGQHVGWRRALQLLDARFSETKPLKGMNARPCILLVDELDLLVTRNQSVLYNLFDWPSHPNSRLIVIGIANTMDLPERMLPRIASRLGLNRISFSPYSHTQLQQILATRLHGIAAFDKQAVEFASRKVAAVSGDARRALELCRRAVEIAEERSQPSMSNHVSMDLPRKASEREALQSSQGLLQPGSKLIGMSDVEAAISEMFQAPHIQMMKRCAKYAKIFLVAMVNEQQRTTMVETSFEKVVDACIRLCATHGVPYPTADALLAIGSRLGACRILLCEAGARHRLQKLQLNFPCDDVSFALKDDKEMPWLAKHL</sequence>
<dbReference type="InterPro" id="IPR050311">
    <property type="entry name" value="ORC1/CDC6"/>
</dbReference>
<dbReference type="InterPro" id="IPR011011">
    <property type="entry name" value="Znf_FYVE_PHD"/>
</dbReference>
<evidence type="ECO:0000256" key="3">
    <source>
        <dbReference type="ARBA" id="ARBA00022705"/>
    </source>
</evidence>
<evidence type="ECO:0000313" key="15">
    <source>
        <dbReference type="EMBL" id="CAK9223907.1"/>
    </source>
</evidence>
<evidence type="ECO:0000256" key="7">
    <source>
        <dbReference type="ARBA" id="ARBA00022842"/>
    </source>
</evidence>